<organism evidence="2 3">
    <name type="scientific">Helianthus annuus</name>
    <name type="common">Common sunflower</name>
    <dbReference type="NCBI Taxonomy" id="4232"/>
    <lineage>
        <taxon>Eukaryota</taxon>
        <taxon>Viridiplantae</taxon>
        <taxon>Streptophyta</taxon>
        <taxon>Embryophyta</taxon>
        <taxon>Tracheophyta</taxon>
        <taxon>Spermatophyta</taxon>
        <taxon>Magnoliopsida</taxon>
        <taxon>eudicotyledons</taxon>
        <taxon>Gunneridae</taxon>
        <taxon>Pentapetalae</taxon>
        <taxon>asterids</taxon>
        <taxon>campanulids</taxon>
        <taxon>Asterales</taxon>
        <taxon>Asteraceae</taxon>
        <taxon>Asteroideae</taxon>
        <taxon>Heliantheae alliance</taxon>
        <taxon>Heliantheae</taxon>
        <taxon>Helianthus</taxon>
    </lineage>
</organism>
<reference evidence="2" key="1">
    <citation type="journal article" date="2017" name="Nature">
        <title>The sunflower genome provides insights into oil metabolism, flowering and Asterid evolution.</title>
        <authorList>
            <person name="Badouin H."/>
            <person name="Gouzy J."/>
            <person name="Grassa C.J."/>
            <person name="Murat F."/>
            <person name="Staton S.E."/>
            <person name="Cottret L."/>
            <person name="Lelandais-Briere C."/>
            <person name="Owens G.L."/>
            <person name="Carrere S."/>
            <person name="Mayjonade B."/>
            <person name="Legrand L."/>
            <person name="Gill N."/>
            <person name="Kane N.C."/>
            <person name="Bowers J.E."/>
            <person name="Hubner S."/>
            <person name="Bellec A."/>
            <person name="Berard A."/>
            <person name="Berges H."/>
            <person name="Blanchet N."/>
            <person name="Boniface M.C."/>
            <person name="Brunel D."/>
            <person name="Catrice O."/>
            <person name="Chaidir N."/>
            <person name="Claudel C."/>
            <person name="Donnadieu C."/>
            <person name="Faraut T."/>
            <person name="Fievet G."/>
            <person name="Helmstetter N."/>
            <person name="King M."/>
            <person name="Knapp S.J."/>
            <person name="Lai Z."/>
            <person name="Le Paslier M.C."/>
            <person name="Lippi Y."/>
            <person name="Lorenzon L."/>
            <person name="Mandel J.R."/>
            <person name="Marage G."/>
            <person name="Marchand G."/>
            <person name="Marquand E."/>
            <person name="Bret-Mestries E."/>
            <person name="Morien E."/>
            <person name="Nambeesan S."/>
            <person name="Nguyen T."/>
            <person name="Pegot-Espagnet P."/>
            <person name="Pouilly N."/>
            <person name="Raftis F."/>
            <person name="Sallet E."/>
            <person name="Schiex T."/>
            <person name="Thomas J."/>
            <person name="Vandecasteele C."/>
            <person name="Vares D."/>
            <person name="Vear F."/>
            <person name="Vautrin S."/>
            <person name="Crespi M."/>
            <person name="Mangin B."/>
            <person name="Burke J.M."/>
            <person name="Salse J."/>
            <person name="Munos S."/>
            <person name="Vincourt P."/>
            <person name="Rieseberg L.H."/>
            <person name="Langlade N.B."/>
        </authorList>
    </citation>
    <scope>NUCLEOTIDE SEQUENCE</scope>
    <source>
        <tissue evidence="2">Leaves</tissue>
    </source>
</reference>
<evidence type="ECO:0000256" key="1">
    <source>
        <dbReference type="SAM" id="SignalP"/>
    </source>
</evidence>
<gene>
    <name evidence="2" type="ORF">HanXRQr2_Chr05g0204571</name>
</gene>
<dbReference type="Gramene" id="mRNA:HanXRQr2_Chr05g0204571">
    <property type="protein sequence ID" value="mRNA:HanXRQr2_Chr05g0204571"/>
    <property type="gene ID" value="HanXRQr2_Chr05g0204571"/>
</dbReference>
<sequence>MRCFIVLFLSCSVFTNHNMAPFSMKTRSVSWRGNPDSNCDCSHGGFGRHISDYNRSEPLICQLITRSMSVVLKRLVSKKG</sequence>
<keyword evidence="3" id="KW-1185">Reference proteome</keyword>
<dbReference type="AlphaFoldDB" id="A0A9K3IZP5"/>
<keyword evidence="1" id="KW-0732">Signal</keyword>
<evidence type="ECO:0000313" key="3">
    <source>
        <dbReference type="Proteomes" id="UP000215914"/>
    </source>
</evidence>
<dbReference type="Proteomes" id="UP000215914">
    <property type="component" value="Unassembled WGS sequence"/>
</dbReference>
<feature type="signal peptide" evidence="1">
    <location>
        <begin position="1"/>
        <end position="15"/>
    </location>
</feature>
<dbReference type="EMBL" id="MNCJ02000320">
    <property type="protein sequence ID" value="KAF5805060.1"/>
    <property type="molecule type" value="Genomic_DNA"/>
</dbReference>
<reference evidence="2" key="2">
    <citation type="submission" date="2020-06" db="EMBL/GenBank/DDBJ databases">
        <title>Helianthus annuus Genome sequencing and assembly Release 2.</title>
        <authorList>
            <person name="Gouzy J."/>
            <person name="Langlade N."/>
            <person name="Munos S."/>
        </authorList>
    </citation>
    <scope>NUCLEOTIDE SEQUENCE</scope>
    <source>
        <tissue evidence="2">Leaves</tissue>
    </source>
</reference>
<accession>A0A9K3IZP5</accession>
<comment type="caution">
    <text evidence="2">The sequence shown here is derived from an EMBL/GenBank/DDBJ whole genome shotgun (WGS) entry which is preliminary data.</text>
</comment>
<protein>
    <recommendedName>
        <fullName evidence="4">Secreted protein</fullName>
    </recommendedName>
</protein>
<proteinExistence type="predicted"/>
<name>A0A9K3IZP5_HELAN</name>
<evidence type="ECO:0000313" key="2">
    <source>
        <dbReference type="EMBL" id="KAF5805060.1"/>
    </source>
</evidence>
<feature type="chain" id="PRO_5039917780" description="Secreted protein" evidence="1">
    <location>
        <begin position="16"/>
        <end position="80"/>
    </location>
</feature>
<evidence type="ECO:0008006" key="4">
    <source>
        <dbReference type="Google" id="ProtNLM"/>
    </source>
</evidence>